<name>A0A1G7K0N1_9EURY</name>
<organism evidence="4 5">
    <name type="scientific">Halorientalis regularis</name>
    <dbReference type="NCBI Taxonomy" id="660518"/>
    <lineage>
        <taxon>Archaea</taxon>
        <taxon>Methanobacteriati</taxon>
        <taxon>Methanobacteriota</taxon>
        <taxon>Stenosarchaea group</taxon>
        <taxon>Halobacteria</taxon>
        <taxon>Halobacteriales</taxon>
        <taxon>Haloarculaceae</taxon>
        <taxon>Halorientalis</taxon>
    </lineage>
</organism>
<dbReference type="InterPro" id="IPR043147">
    <property type="entry name" value="Penicillin_amidase_A-knob"/>
</dbReference>
<evidence type="ECO:0000256" key="3">
    <source>
        <dbReference type="ARBA" id="ARBA00023145"/>
    </source>
</evidence>
<comment type="similarity">
    <text evidence="1">Belongs to the peptidase S45 family.</text>
</comment>
<reference evidence="5" key="1">
    <citation type="submission" date="2016-10" db="EMBL/GenBank/DDBJ databases">
        <authorList>
            <person name="Varghese N."/>
            <person name="Submissions S."/>
        </authorList>
    </citation>
    <scope>NUCLEOTIDE SEQUENCE [LARGE SCALE GENOMIC DNA]</scope>
    <source>
        <strain evidence="5">IBRC-M 10760</strain>
    </source>
</reference>
<dbReference type="GO" id="GO:0016811">
    <property type="term" value="F:hydrolase activity, acting on carbon-nitrogen (but not peptide) bonds, in linear amides"/>
    <property type="evidence" value="ECO:0007669"/>
    <property type="project" value="InterPro"/>
</dbReference>
<evidence type="ECO:0000313" key="4">
    <source>
        <dbReference type="EMBL" id="SDF30551.1"/>
    </source>
</evidence>
<sequence length="815" mass="90851">MDRERTRRAVLGALLAGGVVGAAGTPIRRYLDRFAPFGGDLWDTAGDDLPETVESPYGAATVRYDDHGVPHVSADDERALYFAVGYVQGVDRLFQMDLQRRQMRGELSAVVGDATLASDRFHVLMDFAGAAEASWQRVEGTETGDLVTAYTEGVNRHVDSDRPLPIEYDLLGFEPEPWTPADAMLAEKQIGWTLTGRFRTLREATVTAALGPDVAETLFPTQMDHEAAILRDQSFSADTGWTTAESGAGGTDASRSATAVDPDLVDWLGAFESPRGIGSNSWVVSGEHTASGSPLLANDPHLSLMAPPVWYEMHLTGPETDVRGVTFPGVPFVVIGENDAGAWGFTNTGTDVIDFYEYDTRDGQYRYGEEWRDFETEQRTIAVADGDDRTVTVRKTVHGPMLGVESDGDEFRTEVAVAWTGLGATRTTAAVSELNRSEGLDDALSAVRKFDLPTQNFVYADRDGNTHYRVVGKVPIRRTAGEAVRGDRVFDGSAREGEWAGYTPYGETEWDGDGFIAFEEMPHVDQPEYLGTANQRVLPRDDDYPYYFEKPYSTPFRGLRLWERLDERVASDEAADPAFMRRLQRDVYDKRAEQFVPVMLDVRDDLRSGSDARALLDELDDWDYRMSRDARGALIFEKFMQSYRHVVFGDRLEQALGERRNVSAYYGTDWSLIQLPPDSAWFSDGRPEAIRQALSTTAVQFDKQGWETYGDYNVTAIDHPFDRSWLNYPRYATDGSGATLNNFHREEQFGSSWRMICPMDKSAATSEGAFPGGNDGSVFSDHYHDQLRAWADGEYKPIPLGTNGEIAVRFEEGER</sequence>
<evidence type="ECO:0000313" key="5">
    <source>
        <dbReference type="Proteomes" id="UP000199076"/>
    </source>
</evidence>
<accession>A0A1G7K0N1</accession>
<dbReference type="InterPro" id="IPR029055">
    <property type="entry name" value="Ntn_hydrolases_N"/>
</dbReference>
<dbReference type="OrthoDB" id="56056at2157"/>
<dbReference type="GO" id="GO:0017000">
    <property type="term" value="P:antibiotic biosynthetic process"/>
    <property type="evidence" value="ECO:0007669"/>
    <property type="project" value="InterPro"/>
</dbReference>
<dbReference type="Pfam" id="PF01804">
    <property type="entry name" value="Penicil_amidase"/>
    <property type="match status" value="1"/>
</dbReference>
<evidence type="ECO:0000256" key="1">
    <source>
        <dbReference type="ARBA" id="ARBA00006586"/>
    </source>
</evidence>
<dbReference type="EMBL" id="FNBK01000005">
    <property type="protein sequence ID" value="SDF30551.1"/>
    <property type="molecule type" value="Genomic_DNA"/>
</dbReference>
<protein>
    <submittedName>
        <fullName evidence="4">Penicillin amidase</fullName>
    </submittedName>
</protein>
<dbReference type="InterPro" id="IPR014395">
    <property type="entry name" value="Pen/GL7ACA/AHL_acylase"/>
</dbReference>
<proteinExistence type="inferred from homology"/>
<dbReference type="InterPro" id="IPR043146">
    <property type="entry name" value="Penicillin_amidase_N_B-knob"/>
</dbReference>
<dbReference type="CDD" id="cd03747">
    <property type="entry name" value="Ntn_PGA_like"/>
    <property type="match status" value="1"/>
</dbReference>
<dbReference type="PANTHER" id="PTHR34218">
    <property type="entry name" value="PEPTIDASE S45 PENICILLIN AMIDASE"/>
    <property type="match status" value="1"/>
</dbReference>
<dbReference type="PANTHER" id="PTHR34218:SF4">
    <property type="entry name" value="ACYL-HOMOSERINE LACTONE ACYLASE QUIP"/>
    <property type="match status" value="1"/>
</dbReference>
<dbReference type="SUPFAM" id="SSF56235">
    <property type="entry name" value="N-terminal nucleophile aminohydrolases (Ntn hydrolases)"/>
    <property type="match status" value="1"/>
</dbReference>
<dbReference type="STRING" id="660518.SAMN05216218_105121"/>
<dbReference type="AlphaFoldDB" id="A0A1G7K0N1"/>
<dbReference type="Proteomes" id="UP000199076">
    <property type="component" value="Unassembled WGS sequence"/>
</dbReference>
<keyword evidence="3" id="KW-0865">Zymogen</keyword>
<dbReference type="Gene3D" id="1.10.1400.10">
    <property type="match status" value="1"/>
</dbReference>
<dbReference type="Gene3D" id="2.30.120.10">
    <property type="match status" value="1"/>
</dbReference>
<dbReference type="PIRSF" id="PIRSF001227">
    <property type="entry name" value="Pen_acylase"/>
    <property type="match status" value="1"/>
</dbReference>
<dbReference type="InterPro" id="IPR023343">
    <property type="entry name" value="Penicillin_amidase_dom1"/>
</dbReference>
<keyword evidence="5" id="KW-1185">Reference proteome</keyword>
<dbReference type="RefSeq" id="WP_092690370.1">
    <property type="nucleotide sequence ID" value="NZ_FNBK01000005.1"/>
</dbReference>
<dbReference type="InterPro" id="IPR002692">
    <property type="entry name" value="S45"/>
</dbReference>
<dbReference type="Gene3D" id="1.10.439.10">
    <property type="entry name" value="Penicillin Amidohydrolase, domain 1"/>
    <property type="match status" value="1"/>
</dbReference>
<evidence type="ECO:0000256" key="2">
    <source>
        <dbReference type="ARBA" id="ARBA00022801"/>
    </source>
</evidence>
<keyword evidence="2" id="KW-0378">Hydrolase</keyword>
<dbReference type="Gene3D" id="3.60.20.10">
    <property type="entry name" value="Glutamine Phosphoribosylpyrophosphate, subunit 1, domain 1"/>
    <property type="match status" value="1"/>
</dbReference>
<gene>
    <name evidence="4" type="ORF">SAMN05216218_105121</name>
</gene>